<sequence length="250" mass="28178">MNTVVFLHIPKTAGQTIHAELARTMGKKAVSPVRVHTQAGPGAAQLPPGYRLYSGHIDWEALETLPEPRFVFTVLRDPLERIASFYFYLRRKADTLSAEELERPEHTGMRMAATLGPDDYFFGGKPGWKRFIRDHYDSPYCTYLVTRKIRGFAEIADLPAETLAERAETEARKLDGVYSVDALDALERDLKDRCGLTVRLAGHYVNAGDDTPGARRWPKLEAMLEREETLEGLRGFARADQLLMTRLGLA</sequence>
<accession>S9Q6A9</accession>
<gene>
    <name evidence="1" type="ORF">Salmuc_03186</name>
</gene>
<dbReference type="Proteomes" id="UP000015347">
    <property type="component" value="Unassembled WGS sequence"/>
</dbReference>
<dbReference type="SUPFAM" id="SSF52540">
    <property type="entry name" value="P-loop containing nucleoside triphosphate hydrolases"/>
    <property type="match status" value="1"/>
</dbReference>
<name>S9Q6A9_9RHOB</name>
<reference evidence="2" key="1">
    <citation type="journal article" date="2014" name="Stand. Genomic Sci.">
        <title>Genome sequence of the exopolysaccharide-producing Salipiger mucosus type strain (DSM 16094(T)), a moderately halophilic member of the Roseobacter clade.</title>
        <authorList>
            <person name="Riedel T."/>
            <person name="Spring S."/>
            <person name="Fiebig A."/>
            <person name="Petersen J."/>
            <person name="Kyrpides N.C."/>
            <person name="Goker M."/>
            <person name="Klenk H.P."/>
        </authorList>
    </citation>
    <scope>NUCLEOTIDE SEQUENCE [LARGE SCALE GENOMIC DNA]</scope>
    <source>
        <strain evidence="2">DSM 16094</strain>
    </source>
</reference>
<dbReference type="EMBL" id="APVH01000075">
    <property type="protein sequence ID" value="EPX75552.1"/>
    <property type="molecule type" value="Genomic_DNA"/>
</dbReference>
<dbReference type="OrthoDB" id="1407035at2"/>
<dbReference type="InterPro" id="IPR027417">
    <property type="entry name" value="P-loop_NTPase"/>
</dbReference>
<evidence type="ECO:0000313" key="1">
    <source>
        <dbReference type="EMBL" id="EPX75552.1"/>
    </source>
</evidence>
<comment type="caution">
    <text evidence="1">The sequence shown here is derived from an EMBL/GenBank/DDBJ whole genome shotgun (WGS) entry which is preliminary data.</text>
</comment>
<dbReference type="eggNOG" id="ENOG5032VRI">
    <property type="taxonomic scope" value="Bacteria"/>
</dbReference>
<dbReference type="Gene3D" id="3.40.50.300">
    <property type="entry name" value="P-loop containing nucleotide triphosphate hydrolases"/>
    <property type="match status" value="1"/>
</dbReference>
<keyword evidence="2" id="KW-1185">Reference proteome</keyword>
<dbReference type="HOGENOM" id="CLU_1041030_0_0_5"/>
<dbReference type="RefSeq" id="WP_020039274.1">
    <property type="nucleotide sequence ID" value="NZ_KE557294.1"/>
</dbReference>
<dbReference type="AlphaFoldDB" id="S9Q6A9"/>
<proteinExistence type="predicted"/>
<organism evidence="1 2">
    <name type="scientific">Salipiger mucosus DSM 16094</name>
    <dbReference type="NCBI Taxonomy" id="1123237"/>
    <lineage>
        <taxon>Bacteria</taxon>
        <taxon>Pseudomonadati</taxon>
        <taxon>Pseudomonadota</taxon>
        <taxon>Alphaproteobacteria</taxon>
        <taxon>Rhodobacterales</taxon>
        <taxon>Roseobacteraceae</taxon>
        <taxon>Salipiger</taxon>
    </lineage>
</organism>
<protein>
    <recommendedName>
        <fullName evidence="3">Sulfotransferase family protein</fullName>
    </recommendedName>
</protein>
<evidence type="ECO:0008006" key="3">
    <source>
        <dbReference type="Google" id="ProtNLM"/>
    </source>
</evidence>
<dbReference type="STRING" id="1123237.Salmuc_03186"/>
<evidence type="ECO:0000313" key="2">
    <source>
        <dbReference type="Proteomes" id="UP000015347"/>
    </source>
</evidence>